<evidence type="ECO:0000256" key="1">
    <source>
        <dbReference type="ARBA" id="ARBA00001947"/>
    </source>
</evidence>
<evidence type="ECO:0000256" key="4">
    <source>
        <dbReference type="ARBA" id="ARBA00022801"/>
    </source>
</evidence>
<feature type="transmembrane region" description="Helical" evidence="7">
    <location>
        <begin position="270"/>
        <end position="292"/>
    </location>
</feature>
<keyword evidence="3" id="KW-0479">Metal-binding</keyword>
<evidence type="ECO:0000313" key="10">
    <source>
        <dbReference type="Proteomes" id="UP001595821"/>
    </source>
</evidence>
<feature type="transmembrane region" description="Helical" evidence="7">
    <location>
        <begin position="656"/>
        <end position="677"/>
    </location>
</feature>
<keyword evidence="7" id="KW-0472">Membrane</keyword>
<keyword evidence="6 9" id="KW-0482">Metalloprotease</keyword>
<feature type="transmembrane region" description="Helical" evidence="7">
    <location>
        <begin position="89"/>
        <end position="108"/>
    </location>
</feature>
<evidence type="ECO:0000256" key="2">
    <source>
        <dbReference type="ARBA" id="ARBA00022670"/>
    </source>
</evidence>
<dbReference type="RefSeq" id="WP_246976485.1">
    <property type="nucleotide sequence ID" value="NZ_CP095398.1"/>
</dbReference>
<evidence type="ECO:0000256" key="6">
    <source>
        <dbReference type="ARBA" id="ARBA00023049"/>
    </source>
</evidence>
<dbReference type="GO" id="GO:0008237">
    <property type="term" value="F:metallopeptidase activity"/>
    <property type="evidence" value="ECO:0007669"/>
    <property type="project" value="UniProtKB-KW"/>
</dbReference>
<feature type="transmembrane region" description="Helical" evidence="7">
    <location>
        <begin position="128"/>
        <end position="148"/>
    </location>
</feature>
<dbReference type="GeneID" id="71856093"/>
<dbReference type="EMBL" id="JBHSDJ010000106">
    <property type="protein sequence ID" value="MFC4247913.1"/>
    <property type="molecule type" value="Genomic_DNA"/>
</dbReference>
<gene>
    <name evidence="9" type="ORF">ACFOZ7_13320</name>
</gene>
<reference evidence="9 10" key="1">
    <citation type="journal article" date="2014" name="Int. J. Syst. Evol. Microbiol.">
        <title>Complete genome sequence of Corynebacterium casei LMG S-19264T (=DSM 44701T), isolated from a smear-ripened cheese.</title>
        <authorList>
            <consortium name="US DOE Joint Genome Institute (JGI-PGF)"/>
            <person name="Walter F."/>
            <person name="Albersmeier A."/>
            <person name="Kalinowski J."/>
            <person name="Ruckert C."/>
        </authorList>
    </citation>
    <scope>NUCLEOTIDE SEQUENCE [LARGE SCALE GENOMIC DNA]</scope>
    <source>
        <strain evidence="9 10">IBRC-M 10912</strain>
    </source>
</reference>
<dbReference type="AlphaFoldDB" id="A0ABD5P0S3"/>
<feature type="transmembrane region" description="Helical" evidence="7">
    <location>
        <begin position="169"/>
        <end position="189"/>
    </location>
</feature>
<dbReference type="GO" id="GO:0006508">
    <property type="term" value="P:proteolysis"/>
    <property type="evidence" value="ECO:0007669"/>
    <property type="project" value="UniProtKB-KW"/>
</dbReference>
<proteinExistence type="predicted"/>
<name>A0ABD5P0S3_9EURY</name>
<feature type="transmembrane region" description="Helical" evidence="7">
    <location>
        <begin position="570"/>
        <end position="592"/>
    </location>
</feature>
<comment type="caution">
    <text evidence="9">The sequence shown here is derived from an EMBL/GenBank/DDBJ whole genome shotgun (WGS) entry which is preliminary data.</text>
</comment>
<keyword evidence="7" id="KW-1133">Transmembrane helix</keyword>
<dbReference type="Proteomes" id="UP001595821">
    <property type="component" value="Unassembled WGS sequence"/>
</dbReference>
<evidence type="ECO:0000256" key="5">
    <source>
        <dbReference type="ARBA" id="ARBA00022833"/>
    </source>
</evidence>
<keyword evidence="7" id="KW-0812">Transmembrane</keyword>
<keyword evidence="4 9" id="KW-0378">Hydrolase</keyword>
<evidence type="ECO:0000256" key="7">
    <source>
        <dbReference type="SAM" id="Phobius"/>
    </source>
</evidence>
<comment type="cofactor">
    <cofactor evidence="1">
        <name>Zn(2+)</name>
        <dbReference type="ChEBI" id="CHEBI:29105"/>
    </cofactor>
</comment>
<feature type="transmembrane region" description="Helical" evidence="7">
    <location>
        <begin position="389"/>
        <end position="417"/>
    </location>
</feature>
<sequence length="767" mass="82539">MGISVVDVVSFTDSTLQHREWEISIPFSRLYRDLQQSLGSPAQQGTATYAWRGIGWAGIYQWELSVDGNTNTVHFDQGFTDRGNRLETAFLVAGILGLALAALLQYGPDWIVSIPGYLVPSLGEASPYGSLASLIAASGLLWLVGLFYRGPRQPIAERGLRRRFVTYCFPYFYFTGLGTLTIGALLGALLNYMAVGAFVALFVYVVYHYAAGAFPSMDSNNGFDAGEPAFGGGSPFLIVFAVASTPVLVIATIASVSGLLPGRLYRTSAIWFWIGYALVPIALTGVYCLFAHRAARLLGVLPPSSNRSVLGRGIVVLGFLFVNFLTILFVGAVSIVFVTTPFPWLNHVSLGVDPVGIGVLVGASGGAFAGGIGLRWLRRHVIRPSDRPGTGAAATVATIGAYGLFFALFVAIAWTFVTGISLAFGNAAIHDPSPRTVRTGWEGTLLYQRWIGVVSGTAVAPGVVVVLNAITYLPVTLLGLAWSHRVVRTVDRRLRIYDAPEYLDPTDRPVPDGTILPVFEDGTGPAAQYTLLGPSAIILNRSVLDAVEDDEQLNAIIAHEAYHIDSLDGVVGVLASVVSVLFAGRNVLLSVYDLHRSELEADLYATEEVSAEAFKRGYLAVWKQASVPSGPVGPQLGLPTSAFERSPDLEFDPRSVGSYVCSLVFAPYHVLFGGVLYDQAHAHPSRRNALVTLPEQAVDYVDRASTKNIYLPVETTVTVPIPRYQVESYLASNGADPDWAGVIVDRLLDHGKLVEADRGLLVPAEER</sequence>
<evidence type="ECO:0000313" key="9">
    <source>
        <dbReference type="EMBL" id="MFC4247913.1"/>
    </source>
</evidence>
<keyword evidence="5" id="KW-0862">Zinc</keyword>
<dbReference type="InterPro" id="IPR001915">
    <property type="entry name" value="Peptidase_M48"/>
</dbReference>
<accession>A0ABD5P0S3</accession>
<keyword evidence="2" id="KW-0645">Protease</keyword>
<feature type="transmembrane region" description="Helical" evidence="7">
    <location>
        <begin position="236"/>
        <end position="258"/>
    </location>
</feature>
<feature type="transmembrane region" description="Helical" evidence="7">
    <location>
        <begin position="357"/>
        <end position="377"/>
    </location>
</feature>
<feature type="transmembrane region" description="Helical" evidence="7">
    <location>
        <begin position="313"/>
        <end position="337"/>
    </location>
</feature>
<feature type="transmembrane region" description="Helical" evidence="7">
    <location>
        <begin position="195"/>
        <end position="215"/>
    </location>
</feature>
<evidence type="ECO:0000256" key="3">
    <source>
        <dbReference type="ARBA" id="ARBA00022723"/>
    </source>
</evidence>
<evidence type="ECO:0000259" key="8">
    <source>
        <dbReference type="Pfam" id="PF01435"/>
    </source>
</evidence>
<protein>
    <submittedName>
        <fullName evidence="9">M48 family metalloprotease</fullName>
        <ecNumber evidence="9">3.4.24.-</ecNumber>
    </submittedName>
</protein>
<dbReference type="GO" id="GO:0046872">
    <property type="term" value="F:metal ion binding"/>
    <property type="evidence" value="ECO:0007669"/>
    <property type="project" value="UniProtKB-KW"/>
</dbReference>
<organism evidence="9 10">
    <name type="scientific">Natribaculum luteum</name>
    <dbReference type="NCBI Taxonomy" id="1586232"/>
    <lineage>
        <taxon>Archaea</taxon>
        <taxon>Methanobacteriati</taxon>
        <taxon>Methanobacteriota</taxon>
        <taxon>Stenosarchaea group</taxon>
        <taxon>Halobacteria</taxon>
        <taxon>Halobacteriales</taxon>
        <taxon>Natrialbaceae</taxon>
        <taxon>Natribaculum</taxon>
    </lineage>
</organism>
<dbReference type="Pfam" id="PF01435">
    <property type="entry name" value="Peptidase_M48"/>
    <property type="match status" value="1"/>
</dbReference>
<dbReference type="EC" id="3.4.24.-" evidence="9"/>
<feature type="transmembrane region" description="Helical" evidence="7">
    <location>
        <begin position="450"/>
        <end position="483"/>
    </location>
</feature>
<feature type="domain" description="Peptidase M48" evidence="8">
    <location>
        <begin position="535"/>
        <end position="581"/>
    </location>
</feature>